<reference evidence="3 4" key="1">
    <citation type="submission" date="2018-08" db="EMBL/GenBank/DDBJ databases">
        <title>The first complete genome of Treponema rectale (CHPAT), a commensal spirochete of the bovine rectum.</title>
        <authorList>
            <person name="Staton G.J."/>
            <person name="Clegg S.R."/>
            <person name="Carter S.D."/>
            <person name="Radford A.D."/>
            <person name="Darby A."/>
            <person name="Hall N."/>
            <person name="Birtles R.J."/>
            <person name="Evans N.J."/>
        </authorList>
    </citation>
    <scope>NUCLEOTIDE SEQUENCE [LARGE SCALE GENOMIC DNA]</scope>
    <source>
        <strain evidence="3 4">CHPA</strain>
    </source>
</reference>
<dbReference type="PROSITE" id="PS51257">
    <property type="entry name" value="PROKAR_LIPOPROTEIN"/>
    <property type="match status" value="1"/>
</dbReference>
<keyword evidence="1" id="KW-0732">Signal</keyword>
<gene>
    <name evidence="3" type="ORF">DYE49_03110</name>
</gene>
<feature type="signal peptide" evidence="1">
    <location>
        <begin position="1"/>
        <end position="20"/>
    </location>
</feature>
<name>A0A7M1XKV4_9SPIR</name>
<feature type="domain" description="ThuA-like" evidence="2">
    <location>
        <begin position="90"/>
        <end position="282"/>
    </location>
</feature>
<dbReference type="PANTHER" id="PTHR40469">
    <property type="entry name" value="SECRETED GLYCOSYL HYDROLASE"/>
    <property type="match status" value="1"/>
</dbReference>
<evidence type="ECO:0000259" key="2">
    <source>
        <dbReference type="Pfam" id="PF06283"/>
    </source>
</evidence>
<dbReference type="EMBL" id="CP031517">
    <property type="protein sequence ID" value="QOS39498.1"/>
    <property type="molecule type" value="Genomic_DNA"/>
</dbReference>
<sequence>MHQKRLILFLSVLLTLTSCGGEIPSSKEEHVTHVFGEWQRDEQSHYRTCSICGYVEEGSHDDSVCDICASFKILSLGFLEGGDSAHSHFAKEANSWFKEKSKEYGFIYDFSTDFSLLNEETLSHYQVVMFLNNLPYEQSQRQAFENYMRKGGSFMGYHVSAFTTEASSWSWYHDEFLGSGNFRSNTWNPTKETLRVETHDHFATRYLPDTFVSSHNEWYSWEGDLRKNEDIEILLSLDQNTFPVGDREGEIWYEGDYPVAWANKKYNMIYLNMGHNLQSYNDFEKISYTFSSPEECDFILDGTLGLAELSKIH</sequence>
<dbReference type="InterPro" id="IPR029062">
    <property type="entry name" value="Class_I_gatase-like"/>
</dbReference>
<dbReference type="Pfam" id="PF06283">
    <property type="entry name" value="ThuA"/>
    <property type="match status" value="1"/>
</dbReference>
<proteinExistence type="predicted"/>
<protein>
    <submittedName>
        <fullName evidence="3">ThuA domain-containing protein</fullName>
    </submittedName>
</protein>
<feature type="chain" id="PRO_5032481877" evidence="1">
    <location>
        <begin position="21"/>
        <end position="313"/>
    </location>
</feature>
<dbReference type="InterPro" id="IPR029010">
    <property type="entry name" value="ThuA-like"/>
</dbReference>
<organism evidence="3 4">
    <name type="scientific">Treponema rectale</name>
    <dbReference type="NCBI Taxonomy" id="744512"/>
    <lineage>
        <taxon>Bacteria</taxon>
        <taxon>Pseudomonadati</taxon>
        <taxon>Spirochaetota</taxon>
        <taxon>Spirochaetia</taxon>
        <taxon>Spirochaetales</taxon>
        <taxon>Treponemataceae</taxon>
        <taxon>Treponema</taxon>
    </lineage>
</organism>
<dbReference type="SUPFAM" id="SSF52317">
    <property type="entry name" value="Class I glutamine amidotransferase-like"/>
    <property type="match status" value="1"/>
</dbReference>
<dbReference type="Proteomes" id="UP000593591">
    <property type="component" value="Chromosome"/>
</dbReference>
<dbReference type="PANTHER" id="PTHR40469:SF2">
    <property type="entry name" value="GALACTOSE-BINDING DOMAIN-LIKE SUPERFAMILY PROTEIN"/>
    <property type="match status" value="1"/>
</dbReference>
<evidence type="ECO:0000313" key="3">
    <source>
        <dbReference type="EMBL" id="QOS39498.1"/>
    </source>
</evidence>
<dbReference type="AlphaFoldDB" id="A0A7M1XKV4"/>
<evidence type="ECO:0000256" key="1">
    <source>
        <dbReference type="SAM" id="SignalP"/>
    </source>
</evidence>
<evidence type="ECO:0000313" key="4">
    <source>
        <dbReference type="Proteomes" id="UP000593591"/>
    </source>
</evidence>
<dbReference type="Gene3D" id="3.40.50.880">
    <property type="match status" value="1"/>
</dbReference>
<dbReference type="KEGG" id="trc:DYE49_03110"/>
<accession>A0A7M1XKV4</accession>